<dbReference type="PANTHER" id="PTHR10210">
    <property type="entry name" value="RIBOSE-PHOSPHATE DIPHOSPHOKINASE FAMILY MEMBER"/>
    <property type="match status" value="1"/>
</dbReference>
<dbReference type="OrthoDB" id="10263753at2759"/>
<feature type="domain" description="Phosphoribosyltransferase" evidence="7">
    <location>
        <begin position="383"/>
        <end position="432"/>
    </location>
</feature>
<dbReference type="GO" id="GO:0004749">
    <property type="term" value="F:ribose phosphate diphosphokinase activity"/>
    <property type="evidence" value="ECO:0007669"/>
    <property type="project" value="UniProtKB-EC"/>
</dbReference>
<feature type="compositionally biased region" description="Polar residues" evidence="5">
    <location>
        <begin position="46"/>
        <end position="57"/>
    </location>
</feature>
<dbReference type="GO" id="GO:0006164">
    <property type="term" value="P:purine nucleotide biosynthetic process"/>
    <property type="evidence" value="ECO:0007669"/>
    <property type="project" value="TreeGrafter"/>
</dbReference>
<accession>K8EQQ4</accession>
<feature type="domain" description="Ribose-phosphate pyrophosphokinase N-terminal" evidence="8">
    <location>
        <begin position="181"/>
        <end position="295"/>
    </location>
</feature>
<dbReference type="STRING" id="41875.K8EQQ4"/>
<dbReference type="Proteomes" id="UP000198341">
    <property type="component" value="Chromosome 16"/>
</dbReference>
<reference evidence="9 10" key="1">
    <citation type="submission" date="2011-10" db="EMBL/GenBank/DDBJ databases">
        <authorList>
            <person name="Genoscope - CEA"/>
        </authorList>
    </citation>
    <scope>NUCLEOTIDE SEQUENCE [LARGE SCALE GENOMIC DNA]</scope>
    <source>
        <strain evidence="9 10">RCC 1105</strain>
    </source>
</reference>
<feature type="region of interest" description="Disordered" evidence="5">
    <location>
        <begin position="21"/>
        <end position="91"/>
    </location>
</feature>
<dbReference type="PANTHER" id="PTHR10210:SF45">
    <property type="entry name" value="RIBOSE-PHOSPHATE PYROPHOSPHOKINASE 3, CHLOROPLASTIC"/>
    <property type="match status" value="1"/>
</dbReference>
<dbReference type="KEGG" id="bpg:Bathy16g01030"/>
<evidence type="ECO:0000256" key="1">
    <source>
        <dbReference type="ARBA" id="ARBA00006478"/>
    </source>
</evidence>
<dbReference type="EMBL" id="FO082263">
    <property type="protein sequence ID" value="CCO20274.1"/>
    <property type="molecule type" value="Genomic_DNA"/>
</dbReference>
<keyword evidence="6" id="KW-0732">Signal</keyword>
<feature type="chain" id="PRO_5003919594" description="Ribose-phosphate pyrophosphokinase" evidence="6">
    <location>
        <begin position="19"/>
        <end position="490"/>
    </location>
</feature>
<dbReference type="Pfam" id="PF13793">
    <property type="entry name" value="Pribosyltran_N"/>
    <property type="match status" value="1"/>
</dbReference>
<keyword evidence="10" id="KW-1185">Reference proteome</keyword>
<keyword evidence="2 4" id="KW-0545">Nucleotide biosynthesis</keyword>
<protein>
    <recommendedName>
        <fullName evidence="11">Ribose-phosphate pyrophosphokinase</fullName>
    </recommendedName>
</protein>
<dbReference type="InterPro" id="IPR000836">
    <property type="entry name" value="PRTase_dom"/>
</dbReference>
<evidence type="ECO:0000256" key="2">
    <source>
        <dbReference type="ARBA" id="ARBA00022727"/>
    </source>
</evidence>
<name>K8EQQ4_9CHLO</name>
<dbReference type="GO" id="GO:0006015">
    <property type="term" value="P:5-phosphoribose 1-diphosphate biosynthetic process"/>
    <property type="evidence" value="ECO:0007669"/>
    <property type="project" value="TreeGrafter"/>
</dbReference>
<dbReference type="GO" id="GO:0005737">
    <property type="term" value="C:cytoplasm"/>
    <property type="evidence" value="ECO:0007669"/>
    <property type="project" value="TreeGrafter"/>
</dbReference>
<proteinExistence type="inferred from homology"/>
<feature type="compositionally biased region" description="Low complexity" evidence="5">
    <location>
        <begin position="66"/>
        <end position="90"/>
    </location>
</feature>
<evidence type="ECO:0000256" key="3">
    <source>
        <dbReference type="ARBA" id="ARBA00049535"/>
    </source>
</evidence>
<dbReference type="Pfam" id="PF00156">
    <property type="entry name" value="Pribosyltran"/>
    <property type="match status" value="1"/>
</dbReference>
<organism evidence="9 10">
    <name type="scientific">Bathycoccus prasinos</name>
    <dbReference type="NCBI Taxonomy" id="41875"/>
    <lineage>
        <taxon>Eukaryota</taxon>
        <taxon>Viridiplantae</taxon>
        <taxon>Chlorophyta</taxon>
        <taxon>Mamiellophyceae</taxon>
        <taxon>Mamiellales</taxon>
        <taxon>Bathycoccaceae</taxon>
        <taxon>Bathycoccus</taxon>
    </lineage>
</organism>
<evidence type="ECO:0000256" key="5">
    <source>
        <dbReference type="SAM" id="MobiDB-lite"/>
    </source>
</evidence>
<dbReference type="RefSeq" id="XP_007508657.1">
    <property type="nucleotide sequence ID" value="XM_007508595.1"/>
</dbReference>
<dbReference type="GO" id="GO:0002189">
    <property type="term" value="C:ribose phosphate diphosphokinase complex"/>
    <property type="evidence" value="ECO:0007669"/>
    <property type="project" value="TreeGrafter"/>
</dbReference>
<evidence type="ECO:0000313" key="9">
    <source>
        <dbReference type="EMBL" id="CCO20274.1"/>
    </source>
</evidence>
<feature type="compositionally biased region" description="Low complexity" evidence="5">
    <location>
        <begin position="139"/>
        <end position="158"/>
    </location>
</feature>
<evidence type="ECO:0000259" key="8">
    <source>
        <dbReference type="Pfam" id="PF13793"/>
    </source>
</evidence>
<dbReference type="eggNOG" id="KOG1448">
    <property type="taxonomic scope" value="Eukaryota"/>
</dbReference>
<dbReference type="InterPro" id="IPR005946">
    <property type="entry name" value="Rib-P_diPkinase"/>
</dbReference>
<dbReference type="CDD" id="cd06223">
    <property type="entry name" value="PRTases_typeI"/>
    <property type="match status" value="1"/>
</dbReference>
<feature type="signal peptide" evidence="6">
    <location>
        <begin position="1"/>
        <end position="18"/>
    </location>
</feature>
<evidence type="ECO:0000256" key="6">
    <source>
        <dbReference type="SAM" id="SignalP"/>
    </source>
</evidence>
<dbReference type="InterPro" id="IPR029099">
    <property type="entry name" value="Pribosyltran_N"/>
</dbReference>
<dbReference type="GO" id="GO:0000287">
    <property type="term" value="F:magnesium ion binding"/>
    <property type="evidence" value="ECO:0007669"/>
    <property type="project" value="InterPro"/>
</dbReference>
<dbReference type="InterPro" id="IPR029057">
    <property type="entry name" value="PRTase-like"/>
</dbReference>
<feature type="compositionally biased region" description="Polar residues" evidence="5">
    <location>
        <begin position="121"/>
        <end position="138"/>
    </location>
</feature>
<comment type="similarity">
    <text evidence="1 4">Belongs to the ribose-phosphate pyrophosphokinase family.</text>
</comment>
<feature type="region of interest" description="Disordered" evidence="5">
    <location>
        <begin position="112"/>
        <end position="160"/>
    </location>
</feature>
<dbReference type="FunFam" id="3.40.50.2020:FF:000034">
    <property type="entry name" value="Ribose-phosphate pyrophosphokinase 4"/>
    <property type="match status" value="1"/>
</dbReference>
<evidence type="ECO:0000256" key="4">
    <source>
        <dbReference type="RuleBase" id="RU004324"/>
    </source>
</evidence>
<evidence type="ECO:0000259" key="7">
    <source>
        <dbReference type="Pfam" id="PF00156"/>
    </source>
</evidence>
<dbReference type="AlphaFoldDB" id="K8EQQ4"/>
<comment type="catalytic activity">
    <reaction evidence="3">
        <text>D-ribose 5-phosphate + ATP = 5-phospho-alpha-D-ribose 1-diphosphate + AMP + H(+)</text>
        <dbReference type="Rhea" id="RHEA:15609"/>
        <dbReference type="ChEBI" id="CHEBI:15378"/>
        <dbReference type="ChEBI" id="CHEBI:30616"/>
        <dbReference type="ChEBI" id="CHEBI:58017"/>
        <dbReference type="ChEBI" id="CHEBI:78346"/>
        <dbReference type="ChEBI" id="CHEBI:456215"/>
        <dbReference type="EC" id="2.7.6.1"/>
    </reaction>
</comment>
<dbReference type="Gene3D" id="3.40.50.2020">
    <property type="match status" value="2"/>
</dbReference>
<dbReference type="SMART" id="SM01400">
    <property type="entry name" value="Pribosyltran_N"/>
    <property type="match status" value="1"/>
</dbReference>
<sequence length="490" mass="54395">MTTTFALLVSSSSSAATAVFKIGGGKNNNSNVRRPRNQHTERSRHLSPTQRKTSTRAASLPPSRFNFTSSNQNNNSESSSSSSSYPNGNSHRLSAMEEEGFAGKSAFFEEALSEQERTRSRMFNTEPLSMVTPTARQESNGSASTSSFTSSSNSNSSNEIGTFFKHEPREKWKKKNKFPVLFYSKEHEPLAKKIAELEEFSVELGTINWESFNDGFPDLFINDAYDIRDRHVAFLASFHNPEVIFEQLSIIYSLPKMFVASFTLVLPFFPTGTAERVAVEGEVATAVTLARMLSSTPPSRGGPTSAVIFDIHALQERFYFGDAILPCFESGIPMLLKRLQKLEDAQNVVIAYPDEGAYKRFHSFFDRAGYESVVCTKVRQKEKRIVKLKEGEPAGRHCVIVDDLVQSGGTLIECQALLQKLGATKVSAYVTHGVFPNKSWKRFTSEGAGGQGFSNFWITDSCPMTVKDVEGLKPFEVLSLARRIAKALQI</sequence>
<evidence type="ECO:0000313" key="10">
    <source>
        <dbReference type="Proteomes" id="UP000198341"/>
    </source>
</evidence>
<dbReference type="SUPFAM" id="SSF53271">
    <property type="entry name" value="PRTase-like"/>
    <property type="match status" value="2"/>
</dbReference>
<gene>
    <name evidence="9" type="ordered locus">Bathy16g01030</name>
</gene>
<evidence type="ECO:0008006" key="11">
    <source>
        <dbReference type="Google" id="ProtNLM"/>
    </source>
</evidence>
<dbReference type="NCBIfam" id="TIGR01251">
    <property type="entry name" value="ribP_PPkin"/>
    <property type="match status" value="1"/>
</dbReference>
<dbReference type="GeneID" id="19011119"/>